<keyword evidence="2" id="KW-0732">Signal</keyword>
<protein>
    <submittedName>
        <fullName evidence="3">TolC family protein</fullName>
    </submittedName>
</protein>
<dbReference type="PANTHER" id="PTHR30203">
    <property type="entry name" value="OUTER MEMBRANE CATION EFFLUX PROTEIN"/>
    <property type="match status" value="1"/>
</dbReference>
<keyword evidence="4" id="KW-1185">Reference proteome</keyword>
<dbReference type="Proteomes" id="UP000613011">
    <property type="component" value="Unassembled WGS sequence"/>
</dbReference>
<evidence type="ECO:0000313" key="3">
    <source>
        <dbReference type="EMBL" id="MBL0422551.1"/>
    </source>
</evidence>
<keyword evidence="1" id="KW-0175">Coiled coil</keyword>
<comment type="caution">
    <text evidence="3">The sequence shown here is derived from an EMBL/GenBank/DDBJ whole genome shotgun (WGS) entry which is preliminary data.</text>
</comment>
<dbReference type="SUPFAM" id="SSF56954">
    <property type="entry name" value="Outer membrane efflux proteins (OEP)"/>
    <property type="match status" value="1"/>
</dbReference>
<dbReference type="InterPro" id="IPR010131">
    <property type="entry name" value="MdtP/NodT-like"/>
</dbReference>
<dbReference type="Gene3D" id="1.20.1600.10">
    <property type="entry name" value="Outer membrane efflux proteins (OEP)"/>
    <property type="match status" value="1"/>
</dbReference>
<feature type="chain" id="PRO_5038038241" evidence="2">
    <location>
        <begin position="24"/>
        <end position="421"/>
    </location>
</feature>
<dbReference type="AlphaFoldDB" id="A0A936ZRY4"/>
<evidence type="ECO:0000256" key="1">
    <source>
        <dbReference type="SAM" id="Coils"/>
    </source>
</evidence>
<gene>
    <name evidence="3" type="ORF">JI739_19550</name>
</gene>
<organism evidence="3 4">
    <name type="scientific">Ramlibacter aurantiacus</name>
    <dbReference type="NCBI Taxonomy" id="2801330"/>
    <lineage>
        <taxon>Bacteria</taxon>
        <taxon>Pseudomonadati</taxon>
        <taxon>Pseudomonadota</taxon>
        <taxon>Betaproteobacteria</taxon>
        <taxon>Burkholderiales</taxon>
        <taxon>Comamonadaceae</taxon>
        <taxon>Ramlibacter</taxon>
    </lineage>
</organism>
<reference evidence="3" key="1">
    <citation type="submission" date="2021-01" db="EMBL/GenBank/DDBJ databases">
        <title>Ramlibacter sp. strain AW1 16S ribosomal RNA gene Genome sequencing and assembly.</title>
        <authorList>
            <person name="Kang M."/>
        </authorList>
    </citation>
    <scope>NUCLEOTIDE SEQUENCE</scope>
    <source>
        <strain evidence="3">AW1</strain>
    </source>
</reference>
<evidence type="ECO:0000313" key="4">
    <source>
        <dbReference type="Proteomes" id="UP000613011"/>
    </source>
</evidence>
<dbReference type="GO" id="GO:0015562">
    <property type="term" value="F:efflux transmembrane transporter activity"/>
    <property type="evidence" value="ECO:0007669"/>
    <property type="project" value="InterPro"/>
</dbReference>
<evidence type="ECO:0000256" key="2">
    <source>
        <dbReference type="SAM" id="SignalP"/>
    </source>
</evidence>
<dbReference type="RefSeq" id="WP_201685614.1">
    <property type="nucleotide sequence ID" value="NZ_JAEQNA010000008.1"/>
</dbReference>
<accession>A0A936ZRY4</accession>
<feature type="coiled-coil region" evidence="1">
    <location>
        <begin position="303"/>
        <end position="337"/>
    </location>
</feature>
<name>A0A936ZRY4_9BURK</name>
<dbReference type="EMBL" id="JAEQNA010000008">
    <property type="protein sequence ID" value="MBL0422551.1"/>
    <property type="molecule type" value="Genomic_DNA"/>
</dbReference>
<feature type="coiled-coil region" evidence="1">
    <location>
        <begin position="149"/>
        <end position="207"/>
    </location>
</feature>
<sequence length="421" mass="46949">MFFFFRGLGAAALALMVAAHAGAQQLTLPEAQQIALSRSQSLAAHDAAAEATREMAVTAAQLPDPVLRAGVDNVPLSGPERFSLSRDFMTMRRIGVMQELTRSDKRKLRAERVLREGARIQAERLMSVADIQRETALAWIERGYTDQTLDLLRAQLDEAQLQVQGAEVAFRAGRGNQADVFTARAAIVDLQDTVRRAERLRQNANVSLARWIGPEAAARAAATPVLDWRDAVVEQVLSAQRWRGQPRLRLLDAQVQAAEIEVRQAQANTRADWSVELMYSQRGSRYSDMVSVGVSIPLQLDRANRQNREIAAKQALLRQAEAAYEEALRAEEAVARQWLNEWTNGRLRVERLTIDLLPQTRNRTEAALATYRAGRGSLEAVLGARRDELDARMQILSLEAEASRVWAQLRYLAPDPTLASR</sequence>
<feature type="signal peptide" evidence="2">
    <location>
        <begin position="1"/>
        <end position="23"/>
    </location>
</feature>
<proteinExistence type="predicted"/>